<dbReference type="PANTHER" id="PTHR43648">
    <property type="entry name" value="ELECTRON TRANSFER FLAVOPROTEIN BETA SUBUNIT LYSINE METHYLTRANSFERASE"/>
    <property type="match status" value="1"/>
</dbReference>
<name>A0A7M7PC56_STRPU</name>
<organism evidence="7 8">
    <name type="scientific">Strongylocentrotus purpuratus</name>
    <name type="common">Purple sea urchin</name>
    <dbReference type="NCBI Taxonomy" id="7668"/>
    <lineage>
        <taxon>Eukaryota</taxon>
        <taxon>Metazoa</taxon>
        <taxon>Echinodermata</taxon>
        <taxon>Eleutherozoa</taxon>
        <taxon>Echinozoa</taxon>
        <taxon>Echinoidea</taxon>
        <taxon>Euechinoidea</taxon>
        <taxon>Echinacea</taxon>
        <taxon>Camarodonta</taxon>
        <taxon>Echinidea</taxon>
        <taxon>Strongylocentrotidae</taxon>
        <taxon>Strongylocentrotus</taxon>
    </lineage>
</organism>
<dbReference type="Proteomes" id="UP000007110">
    <property type="component" value="Unassembled WGS sequence"/>
</dbReference>
<evidence type="ECO:0000256" key="1">
    <source>
        <dbReference type="ARBA" id="ARBA00022603"/>
    </source>
</evidence>
<comment type="similarity">
    <text evidence="3">Belongs to the methyltransferase superfamily. ETFBKMT family.</text>
</comment>
<evidence type="ECO:0000256" key="2">
    <source>
        <dbReference type="ARBA" id="ARBA00022679"/>
    </source>
</evidence>
<dbReference type="GeneID" id="589785"/>
<reference evidence="8" key="1">
    <citation type="submission" date="2015-02" db="EMBL/GenBank/DDBJ databases">
        <title>Genome sequencing for Strongylocentrotus purpuratus.</title>
        <authorList>
            <person name="Murali S."/>
            <person name="Liu Y."/>
            <person name="Vee V."/>
            <person name="English A."/>
            <person name="Wang M."/>
            <person name="Skinner E."/>
            <person name="Han Y."/>
            <person name="Muzny D.M."/>
            <person name="Worley K.C."/>
            <person name="Gibbs R.A."/>
        </authorList>
    </citation>
    <scope>NUCLEOTIDE SEQUENCE</scope>
</reference>
<evidence type="ECO:0000313" key="8">
    <source>
        <dbReference type="Proteomes" id="UP000007110"/>
    </source>
</evidence>
<keyword evidence="1" id="KW-0489">Methyltransferase</keyword>
<dbReference type="AlphaFoldDB" id="A0A7M7PC56"/>
<accession>A0A7M7PC56</accession>
<dbReference type="GO" id="GO:0005759">
    <property type="term" value="C:mitochondrial matrix"/>
    <property type="evidence" value="ECO:0000318"/>
    <property type="project" value="GO_Central"/>
</dbReference>
<dbReference type="OrthoDB" id="194386at2759"/>
<dbReference type="Pfam" id="PF06325">
    <property type="entry name" value="PrmA"/>
    <property type="match status" value="1"/>
</dbReference>
<dbReference type="InterPro" id="IPR050078">
    <property type="entry name" value="Ribosomal_L11_MeTrfase_PrmA"/>
</dbReference>
<dbReference type="SUPFAM" id="SSF53335">
    <property type="entry name" value="S-adenosyl-L-methionine-dependent methyltransferases"/>
    <property type="match status" value="1"/>
</dbReference>
<evidence type="ECO:0000256" key="5">
    <source>
        <dbReference type="ARBA" id="ARBA00042266"/>
    </source>
</evidence>
<evidence type="ECO:0000256" key="3">
    <source>
        <dbReference type="ARBA" id="ARBA00037932"/>
    </source>
</evidence>
<evidence type="ECO:0000256" key="6">
    <source>
        <dbReference type="SAM" id="MobiDB-lite"/>
    </source>
</evidence>
<evidence type="ECO:0000256" key="4">
    <source>
        <dbReference type="ARBA" id="ARBA00041867"/>
    </source>
</evidence>
<feature type="region of interest" description="Disordered" evidence="6">
    <location>
        <begin position="81"/>
        <end position="102"/>
    </location>
</feature>
<dbReference type="PANTHER" id="PTHR43648:SF1">
    <property type="entry name" value="ELECTRON TRANSFER FLAVOPROTEIN BETA SUBUNIT LYSINE METHYLTRANSFERASE"/>
    <property type="match status" value="1"/>
</dbReference>
<dbReference type="GO" id="GO:0016279">
    <property type="term" value="F:protein-lysine N-methyltransferase activity"/>
    <property type="evidence" value="ECO:0000318"/>
    <property type="project" value="GO_Central"/>
</dbReference>
<proteinExistence type="inferred from homology"/>
<reference evidence="7" key="2">
    <citation type="submission" date="2021-01" db="UniProtKB">
        <authorList>
            <consortium name="EnsemblMetazoa"/>
        </authorList>
    </citation>
    <scope>IDENTIFICATION</scope>
</reference>
<keyword evidence="2" id="KW-0808">Transferase</keyword>
<dbReference type="GO" id="GO:0032259">
    <property type="term" value="P:methylation"/>
    <property type="evidence" value="ECO:0007669"/>
    <property type="project" value="UniProtKB-KW"/>
</dbReference>
<dbReference type="InParanoid" id="A0A7M7PC56"/>
<keyword evidence="8" id="KW-1185">Reference proteome</keyword>
<evidence type="ECO:0000313" key="7">
    <source>
        <dbReference type="EnsemblMetazoa" id="XP_030846989"/>
    </source>
</evidence>
<dbReference type="KEGG" id="spu:589785"/>
<dbReference type="CDD" id="cd02440">
    <property type="entry name" value="AdoMet_MTases"/>
    <property type="match status" value="1"/>
</dbReference>
<dbReference type="Gene3D" id="3.40.50.150">
    <property type="entry name" value="Vaccinia Virus protein VP39"/>
    <property type="match status" value="1"/>
</dbReference>
<dbReference type="InterPro" id="IPR029063">
    <property type="entry name" value="SAM-dependent_MTases_sf"/>
</dbReference>
<dbReference type="GO" id="GO:1904736">
    <property type="term" value="P:negative regulation of fatty acid beta-oxidation using acyl-CoA dehydrogenase"/>
    <property type="evidence" value="ECO:0000318"/>
    <property type="project" value="GO_Central"/>
</dbReference>
<dbReference type="OMA" id="CIAIAMN"/>
<protein>
    <recommendedName>
        <fullName evidence="5">ETFB lysine methyltransferase</fullName>
    </recommendedName>
    <alternativeName>
        <fullName evidence="4">Protein N-lysine methyltransferase METTL20</fullName>
    </alternativeName>
</protein>
<dbReference type="FunCoup" id="A0A7M7PC56">
    <property type="interactions" value="5"/>
</dbReference>
<dbReference type="RefSeq" id="XP_030846989.1">
    <property type="nucleotide sequence ID" value="XM_030991129.1"/>
</dbReference>
<dbReference type="EnsemblMetazoa" id="XM_030991129">
    <property type="protein sequence ID" value="XP_030846989"/>
    <property type="gene ID" value="LOC589785"/>
</dbReference>
<sequence length="311" mass="35185">MRSLSRLANRVSNQFLSPLRKQELLLSKRWKQEQNFNLKGYLVAELSSASFTLGGFFRFSTAPGRTPYSRHTDKSCAAHFKGSKHTKGSIPATPPPDITRHTQATRDHLTPEIELRLITRECPLWHETTDQCPFTDPFWAFYWPGGQALTRYILDHPKLIKGRSVLDVGSGCGASAIAARMAGASRVLANDIDPVAIQAIEINAALNGITLDTSAQNLISQPCLKDNQWDVVFLGDMFYDKDFTNMVVDWLICLIRKHNSRILIGDPGRVYLRDHPMRENLIKLFEIELPPNCVEENRGHSSGYVWEFVLF</sequence>